<name>A0A511YIQ4_9FLAO</name>
<comment type="caution">
    <text evidence="1">The sequence shown here is derived from an EMBL/GenBank/DDBJ whole genome shotgun (WGS) entry which is preliminary data.</text>
</comment>
<dbReference type="AlphaFoldDB" id="A0A511YIQ4"/>
<gene>
    <name evidence="1" type="ORF">CHA01nite_08170</name>
</gene>
<dbReference type="Proteomes" id="UP000321863">
    <property type="component" value="Unassembled WGS sequence"/>
</dbReference>
<keyword evidence="2" id="KW-1185">Reference proteome</keyword>
<dbReference type="EMBL" id="BJYJ01000002">
    <property type="protein sequence ID" value="GEN75077.1"/>
    <property type="molecule type" value="Genomic_DNA"/>
</dbReference>
<organism evidence="1 2">
    <name type="scientific">Chryseobacterium hagamense</name>
    <dbReference type="NCBI Taxonomy" id="395935"/>
    <lineage>
        <taxon>Bacteria</taxon>
        <taxon>Pseudomonadati</taxon>
        <taxon>Bacteroidota</taxon>
        <taxon>Flavobacteriia</taxon>
        <taxon>Flavobacteriales</taxon>
        <taxon>Weeksellaceae</taxon>
        <taxon>Chryseobacterium group</taxon>
        <taxon>Chryseobacterium</taxon>
    </lineage>
</organism>
<evidence type="ECO:0000313" key="1">
    <source>
        <dbReference type="EMBL" id="GEN75077.1"/>
    </source>
</evidence>
<reference evidence="1 2" key="1">
    <citation type="submission" date="2019-07" db="EMBL/GenBank/DDBJ databases">
        <title>Whole genome shotgun sequence of Chryseobacterium hagamense NBRC 105253.</title>
        <authorList>
            <person name="Hosoyama A."/>
            <person name="Uohara A."/>
            <person name="Ohji S."/>
            <person name="Ichikawa N."/>
        </authorList>
    </citation>
    <scope>NUCLEOTIDE SEQUENCE [LARGE SCALE GENOMIC DNA]</scope>
    <source>
        <strain evidence="1 2">NBRC 105253</strain>
    </source>
</reference>
<dbReference type="InterPro" id="IPR022385">
    <property type="entry name" value="Rhs_assc_core"/>
</dbReference>
<dbReference type="Gene3D" id="2.180.10.10">
    <property type="entry name" value="RHS repeat-associated core"/>
    <property type="match status" value="1"/>
</dbReference>
<proteinExistence type="predicted"/>
<dbReference type="OrthoDB" id="2972467at2"/>
<evidence type="ECO:0000313" key="2">
    <source>
        <dbReference type="Proteomes" id="UP000321863"/>
    </source>
</evidence>
<protein>
    <submittedName>
        <fullName evidence="1">Uncharacterized protein</fullName>
    </submittedName>
</protein>
<dbReference type="RefSeq" id="WP_146939949.1">
    <property type="nucleotide sequence ID" value="NZ_BJYJ01000002.1"/>
</dbReference>
<dbReference type="InterPro" id="IPR050708">
    <property type="entry name" value="T6SS_VgrG/RHS"/>
</dbReference>
<dbReference type="NCBIfam" id="TIGR03696">
    <property type="entry name" value="Rhs_assc_core"/>
    <property type="match status" value="1"/>
</dbReference>
<dbReference type="PANTHER" id="PTHR32305">
    <property type="match status" value="1"/>
</dbReference>
<sequence length="312" mass="33728">MKHEGYNVLAGNPVYKYGYNGKELQTESGMHEYGARFYMSDIGRWGVVDPLGEKGHNFSHYNYAINNPVRFIDPDGKDVKDWYENKLTKNIEWHDGSAERKGEINLTQKAEGKSIAVIEKDSSGNITNTNMLNSDGSITRNGETVTNGYSVKTVTGRTITSRQPWEAVLNADGGEPGQGGNPGFRFPDYYTANISVAIPNPLTGSFVGWNGTLTVDRNFTIYASPFGGSLGKSSGLFSGSLTANWINQLKTPTGSQLNTFLSGNGFSIGGGNIVGGGLSYSPGNGTATTLGFYTPQFGGSYNWTPDELIFNK</sequence>
<dbReference type="PANTHER" id="PTHR32305:SF15">
    <property type="entry name" value="PROTEIN RHSA-RELATED"/>
    <property type="match status" value="1"/>
</dbReference>
<accession>A0A511YIQ4</accession>